<gene>
    <name evidence="1" type="ORF">Glove_134g19</name>
</gene>
<dbReference type="EMBL" id="PQFF01000125">
    <property type="protein sequence ID" value="RHZ80607.1"/>
    <property type="molecule type" value="Genomic_DNA"/>
</dbReference>
<dbReference type="Proteomes" id="UP000266861">
    <property type="component" value="Unassembled WGS sequence"/>
</dbReference>
<reference evidence="1 2" key="1">
    <citation type="submission" date="2018-08" db="EMBL/GenBank/DDBJ databases">
        <title>Genome and evolution of the arbuscular mycorrhizal fungus Diversispora epigaea (formerly Glomus versiforme) and its bacterial endosymbionts.</title>
        <authorList>
            <person name="Sun X."/>
            <person name="Fei Z."/>
            <person name="Harrison M."/>
        </authorList>
    </citation>
    <scope>NUCLEOTIDE SEQUENCE [LARGE SCALE GENOMIC DNA]</scope>
    <source>
        <strain evidence="1 2">IT104</strain>
    </source>
</reference>
<proteinExistence type="predicted"/>
<keyword evidence="2" id="KW-1185">Reference proteome</keyword>
<name>A0A397IZS8_9GLOM</name>
<organism evidence="1 2">
    <name type="scientific">Diversispora epigaea</name>
    <dbReference type="NCBI Taxonomy" id="1348612"/>
    <lineage>
        <taxon>Eukaryota</taxon>
        <taxon>Fungi</taxon>
        <taxon>Fungi incertae sedis</taxon>
        <taxon>Mucoromycota</taxon>
        <taxon>Glomeromycotina</taxon>
        <taxon>Glomeromycetes</taxon>
        <taxon>Diversisporales</taxon>
        <taxon>Diversisporaceae</taxon>
        <taxon>Diversispora</taxon>
    </lineage>
</organism>
<protein>
    <submittedName>
        <fullName evidence="1">Uncharacterized protein</fullName>
    </submittedName>
</protein>
<dbReference type="AlphaFoldDB" id="A0A397IZS8"/>
<accession>A0A397IZS8</accession>
<comment type="caution">
    <text evidence="1">The sequence shown here is derived from an EMBL/GenBank/DDBJ whole genome shotgun (WGS) entry which is preliminary data.</text>
</comment>
<evidence type="ECO:0000313" key="2">
    <source>
        <dbReference type="Proteomes" id="UP000266861"/>
    </source>
</evidence>
<dbReference type="OrthoDB" id="2418900at2759"/>
<evidence type="ECO:0000313" key="1">
    <source>
        <dbReference type="EMBL" id="RHZ80607.1"/>
    </source>
</evidence>
<sequence length="168" mass="19596">MSKKITRTVSMYNTIPRYPSLKIFSKGLQSIVRLTANDRLEIFKESDLEKFQIFHIVDTIWEYRAINRYTTETYESLYKSYVKTPYHLNNKKDVEKQIINIAIAIDDAELFEYQSDNGTYIIDNGTIAIDDAELFEYQSDNGTCYAQTLLIMEVILPNKSPFHLALVQ</sequence>